<dbReference type="PANTHER" id="PTHR33064:SF37">
    <property type="entry name" value="RIBONUCLEASE H"/>
    <property type="match status" value="1"/>
</dbReference>
<dbReference type="VEuPathDB" id="FungiDB:PPTG_24175"/>
<organism evidence="1">
    <name type="scientific">Phytophthora nicotianae</name>
    <name type="common">Potato buckeye rot agent</name>
    <name type="synonym">Phytophthora parasitica</name>
    <dbReference type="NCBI Taxonomy" id="4792"/>
    <lineage>
        <taxon>Eukaryota</taxon>
        <taxon>Sar</taxon>
        <taxon>Stramenopiles</taxon>
        <taxon>Oomycota</taxon>
        <taxon>Peronosporomycetes</taxon>
        <taxon>Peronosporales</taxon>
        <taxon>Peronosporaceae</taxon>
        <taxon>Phytophthora</taxon>
    </lineage>
</organism>
<reference evidence="1" key="1">
    <citation type="submission" date="2013-11" db="EMBL/GenBank/DDBJ databases">
        <title>The Genome Sequence of Phytophthora parasitica IAC_01/95.</title>
        <authorList>
            <consortium name="The Broad Institute Genomics Platform"/>
            <person name="Russ C."/>
            <person name="Tyler B."/>
            <person name="Panabieres F."/>
            <person name="Shan W."/>
            <person name="Tripathy S."/>
            <person name="Grunwald N."/>
            <person name="Machado M."/>
            <person name="Johnson C.S."/>
            <person name="Arredondo F."/>
            <person name="Hong C."/>
            <person name="Coffey M."/>
            <person name="Young S.K."/>
            <person name="Zeng Q."/>
            <person name="Gargeya S."/>
            <person name="Fitzgerald M."/>
            <person name="Abouelleil A."/>
            <person name="Alvarado L."/>
            <person name="Chapman S.B."/>
            <person name="Gainer-Dewar J."/>
            <person name="Goldberg J."/>
            <person name="Griggs A."/>
            <person name="Gujja S."/>
            <person name="Hansen M."/>
            <person name="Howarth C."/>
            <person name="Imamovic A."/>
            <person name="Ireland A."/>
            <person name="Larimer J."/>
            <person name="McCowan C."/>
            <person name="Murphy C."/>
            <person name="Pearson M."/>
            <person name="Poon T.W."/>
            <person name="Priest M."/>
            <person name="Roberts A."/>
            <person name="Saif S."/>
            <person name="Shea T."/>
            <person name="Sykes S."/>
            <person name="Wortman J."/>
            <person name="Nusbaum C."/>
            <person name="Birren B."/>
        </authorList>
    </citation>
    <scope>NUCLEOTIDE SEQUENCE [LARGE SCALE GENOMIC DNA]</scope>
    <source>
        <strain evidence="1">IAC_01/95</strain>
    </source>
</reference>
<dbReference type="AlphaFoldDB" id="W2MTW1"/>
<dbReference type="InterPro" id="IPR043502">
    <property type="entry name" value="DNA/RNA_pol_sf"/>
</dbReference>
<dbReference type="InterPro" id="IPR051320">
    <property type="entry name" value="Viral_Replic_Matur_Polypro"/>
</dbReference>
<name>W2MTW1_PHYNI</name>
<dbReference type="EMBL" id="KI694725">
    <property type="protein sequence ID" value="ETM39093.1"/>
    <property type="molecule type" value="Genomic_DNA"/>
</dbReference>
<sequence>MVYYQFCQLKTNALYTTNVDGVPKQVQTKILEAIQAKRDFVHTETMGFSFLLDHTKKVSDFVDADLADSIETLKTLAVRLDIVLTEAGKISIGDNDATTSILNKALDESGSGDDDEHDVLEEDFEPENSDESMESSGTHACFPQQQVHDVVNLKWTTNVDALDRVLKRCEEQKLYIKLSKYQFCVDEITCLGDFVGRKGVRMDPDKVNIIVEWPVLKPKKQMESFLGTTVYVVRFCKAFVQLAGSLYGCIKGKRSRDVIDLNEDQMWCF</sequence>
<evidence type="ECO:0000313" key="1">
    <source>
        <dbReference type="EMBL" id="ETM39093.1"/>
    </source>
</evidence>
<dbReference type="VEuPathDB" id="FungiDB:PPTG_04411"/>
<gene>
    <name evidence="1" type="ORF">L914_14716</name>
</gene>
<dbReference type="SUPFAM" id="SSF56672">
    <property type="entry name" value="DNA/RNA polymerases"/>
    <property type="match status" value="1"/>
</dbReference>
<dbReference type="Gene3D" id="3.30.70.270">
    <property type="match status" value="2"/>
</dbReference>
<dbReference type="PANTHER" id="PTHR33064">
    <property type="entry name" value="POL PROTEIN"/>
    <property type="match status" value="1"/>
</dbReference>
<proteinExistence type="predicted"/>
<protein>
    <submittedName>
        <fullName evidence="1">Uncharacterized protein</fullName>
    </submittedName>
</protein>
<dbReference type="InterPro" id="IPR043128">
    <property type="entry name" value="Rev_trsase/Diguanyl_cyclase"/>
</dbReference>
<accession>W2MTW1</accession>
<dbReference type="Proteomes" id="UP000054532">
    <property type="component" value="Unassembled WGS sequence"/>
</dbReference>